<proteinExistence type="predicted"/>
<reference evidence="2 3" key="1">
    <citation type="submission" date="2018-10" db="EMBL/GenBank/DDBJ databases">
        <title>Genomic Encyclopedia of Type Strains, Phase IV (KMG-IV): sequencing the most valuable type-strain genomes for metagenomic binning, comparative biology and taxonomic classification.</title>
        <authorList>
            <person name="Goeker M."/>
        </authorList>
    </citation>
    <scope>NUCLEOTIDE SEQUENCE [LARGE SCALE GENOMIC DNA]</scope>
    <source>
        <strain evidence="2 3">DSM 25080</strain>
    </source>
</reference>
<dbReference type="RefSeq" id="WP_121876024.1">
    <property type="nucleotide sequence ID" value="NZ_REFJ01000001.1"/>
</dbReference>
<feature type="domain" description="Bacteriophage T5 Orf172 DNA-binding" evidence="1">
    <location>
        <begin position="290"/>
        <end position="384"/>
    </location>
</feature>
<organism evidence="2 3">
    <name type="scientific">Umboniibacter marinipuniceus</name>
    <dbReference type="NCBI Taxonomy" id="569599"/>
    <lineage>
        <taxon>Bacteria</taxon>
        <taxon>Pseudomonadati</taxon>
        <taxon>Pseudomonadota</taxon>
        <taxon>Gammaproteobacteria</taxon>
        <taxon>Cellvibrionales</taxon>
        <taxon>Cellvibrionaceae</taxon>
        <taxon>Umboniibacter</taxon>
    </lineage>
</organism>
<accession>A0A3M0AJG6</accession>
<dbReference type="Proteomes" id="UP000267187">
    <property type="component" value="Unassembled WGS sequence"/>
</dbReference>
<protein>
    <submittedName>
        <fullName evidence="2">T5orf172 domain-containing protein</fullName>
    </submittedName>
</protein>
<dbReference type="SMART" id="SM00974">
    <property type="entry name" value="T5orf172"/>
    <property type="match status" value="1"/>
</dbReference>
<evidence type="ECO:0000313" key="3">
    <source>
        <dbReference type="Proteomes" id="UP000267187"/>
    </source>
</evidence>
<dbReference type="Pfam" id="PF13455">
    <property type="entry name" value="MUG113"/>
    <property type="match status" value="1"/>
</dbReference>
<dbReference type="OrthoDB" id="9814995at2"/>
<comment type="caution">
    <text evidence="2">The sequence shown here is derived from an EMBL/GenBank/DDBJ whole genome shotgun (WGS) entry which is preliminary data.</text>
</comment>
<dbReference type="InterPro" id="IPR018306">
    <property type="entry name" value="Phage_T5_Orf172_DNA-bd"/>
</dbReference>
<gene>
    <name evidence="2" type="ORF">DFR27_0672</name>
</gene>
<evidence type="ECO:0000313" key="2">
    <source>
        <dbReference type="EMBL" id="RMA82715.1"/>
    </source>
</evidence>
<name>A0A3M0AJG6_9GAMM</name>
<sequence>MDLDEFLEFATANDELGLLTVKAKTSAPTADEHLLAKFNEINDFVTAKGREPEPDMANVPEYMLNQRLNAIRDNAEQCAALSEFDAHGLLPAIALEEVAEPEAEYAVVTEPKEIESLDDIFSDDALGLLDDGAESIFTMKHVPQSIDMPSKIAKRKRCKDFEQYEDLFKACHADLKSGEREQHKFTGEQQIQQGQFFVLHGVMCYVADTEERVKKNGKVNAKLHLIFENGTESNMLLRSLATELYKDETGRRVMPKSENALDGMLGIKEDDQASGYIYILQSLSVNPEISSIQNLYKIGYANTSVEKRIANAAKEPTYLMAPVHHVSSYQCFNMNAQKFENLLHTFFGKACLDIEVADSTGKMCKPREWFIAPLKAIEMAILLLTNGEIVHYRYDLVSEQVVER</sequence>
<keyword evidence="3" id="KW-1185">Reference proteome</keyword>
<dbReference type="AlphaFoldDB" id="A0A3M0AJG6"/>
<evidence type="ECO:0000259" key="1">
    <source>
        <dbReference type="SMART" id="SM00974"/>
    </source>
</evidence>
<dbReference type="EMBL" id="REFJ01000001">
    <property type="protein sequence ID" value="RMA82715.1"/>
    <property type="molecule type" value="Genomic_DNA"/>
</dbReference>